<name>A0AAV7WZI6_PLEWA</name>
<protein>
    <submittedName>
        <fullName evidence="1">Uncharacterized protein</fullName>
    </submittedName>
</protein>
<accession>A0AAV7WZI6</accession>
<dbReference type="AlphaFoldDB" id="A0AAV7WZI6"/>
<organism evidence="1 2">
    <name type="scientific">Pleurodeles waltl</name>
    <name type="common">Iberian ribbed newt</name>
    <dbReference type="NCBI Taxonomy" id="8319"/>
    <lineage>
        <taxon>Eukaryota</taxon>
        <taxon>Metazoa</taxon>
        <taxon>Chordata</taxon>
        <taxon>Craniata</taxon>
        <taxon>Vertebrata</taxon>
        <taxon>Euteleostomi</taxon>
        <taxon>Amphibia</taxon>
        <taxon>Batrachia</taxon>
        <taxon>Caudata</taxon>
        <taxon>Salamandroidea</taxon>
        <taxon>Salamandridae</taxon>
        <taxon>Pleurodelinae</taxon>
        <taxon>Pleurodeles</taxon>
    </lineage>
</organism>
<dbReference type="Proteomes" id="UP001066276">
    <property type="component" value="Chromosome 1_1"/>
</dbReference>
<evidence type="ECO:0000313" key="1">
    <source>
        <dbReference type="EMBL" id="KAJ1218132.1"/>
    </source>
</evidence>
<dbReference type="EMBL" id="JANPWB010000001">
    <property type="protein sequence ID" value="KAJ1218132.1"/>
    <property type="molecule type" value="Genomic_DNA"/>
</dbReference>
<gene>
    <name evidence="1" type="ORF">NDU88_005715</name>
</gene>
<sequence>MAAPSEKCISFGSLESKGHLAEARSLEECRERDEEVIVIADEELDGQGGFGFNKKVIDVPDVSDFGKGAGAVGLREPSFERDLGIGSIGGHVRAHHVLKVGEQVDCVDQDGVLVKGLVCGQIGRGDGMGKARVLMDIWQPGFQEVNAGCDAPRFLGRLSEVTVHQDAGRHSGGQSFPVKARAPLVHRKEGRVNSGAVYTTTREVVAGCSLGHGAGSVLDDEQPSTSWGAGASFERQDDTLLDYDEDAKVQDAIVAASVLPSTVPEVVQGDRSGNRRRATAGNLPRGEIGLGMGRIVGGNHGGDVYCSGGVDASVQVDSVADSGAGKSGVSVEVVGEVVRKEDESQKLQDSVKKGDAVGADVSVKGIELDSMKMEVRLPHDKVQQLILFLEDTVKSTKKRQMTY</sequence>
<reference evidence="1" key="1">
    <citation type="journal article" date="2022" name="bioRxiv">
        <title>Sequencing and chromosome-scale assembly of the giantPleurodeles waltlgenome.</title>
        <authorList>
            <person name="Brown T."/>
            <person name="Elewa A."/>
            <person name="Iarovenko S."/>
            <person name="Subramanian E."/>
            <person name="Araus A.J."/>
            <person name="Petzold A."/>
            <person name="Susuki M."/>
            <person name="Suzuki K.-i.T."/>
            <person name="Hayashi T."/>
            <person name="Toyoda A."/>
            <person name="Oliveira C."/>
            <person name="Osipova E."/>
            <person name="Leigh N.D."/>
            <person name="Simon A."/>
            <person name="Yun M.H."/>
        </authorList>
    </citation>
    <scope>NUCLEOTIDE SEQUENCE</scope>
    <source>
        <strain evidence="1">20211129_DDA</strain>
        <tissue evidence="1">Liver</tissue>
    </source>
</reference>
<evidence type="ECO:0000313" key="2">
    <source>
        <dbReference type="Proteomes" id="UP001066276"/>
    </source>
</evidence>
<proteinExistence type="predicted"/>
<comment type="caution">
    <text evidence="1">The sequence shown here is derived from an EMBL/GenBank/DDBJ whole genome shotgun (WGS) entry which is preliminary data.</text>
</comment>
<keyword evidence="2" id="KW-1185">Reference proteome</keyword>